<dbReference type="InterPro" id="IPR036280">
    <property type="entry name" value="Multihaem_cyt_sf"/>
</dbReference>
<dbReference type="SUPFAM" id="SSF48695">
    <property type="entry name" value="Multiheme cytochromes"/>
    <property type="match status" value="1"/>
</dbReference>
<feature type="compositionally biased region" description="Polar residues" evidence="1">
    <location>
        <begin position="179"/>
        <end position="200"/>
    </location>
</feature>
<gene>
    <name evidence="3" type="ORF">SBA5_1020002</name>
</gene>
<reference evidence="4" key="1">
    <citation type="submission" date="2018-02" db="EMBL/GenBank/DDBJ databases">
        <authorList>
            <person name="Hausmann B."/>
        </authorList>
    </citation>
    <scope>NUCLEOTIDE SEQUENCE [LARGE SCALE GENOMIC DNA]</scope>
    <source>
        <strain evidence="4">Peat soil MAG SbA5</strain>
    </source>
</reference>
<dbReference type="OrthoDB" id="9814800at2"/>
<dbReference type="Proteomes" id="UP000239735">
    <property type="component" value="Unassembled WGS sequence"/>
</dbReference>
<feature type="domain" description="Cytochrome c7-like" evidence="2">
    <location>
        <begin position="25"/>
        <end position="83"/>
    </location>
</feature>
<evidence type="ECO:0000256" key="1">
    <source>
        <dbReference type="SAM" id="MobiDB-lite"/>
    </source>
</evidence>
<dbReference type="EMBL" id="OKRB01000005">
    <property type="protein sequence ID" value="SPE17544.1"/>
    <property type="molecule type" value="Genomic_DNA"/>
</dbReference>
<dbReference type="Gene3D" id="3.90.10.10">
    <property type="entry name" value="Cytochrome C3"/>
    <property type="match status" value="2"/>
</dbReference>
<proteinExistence type="predicted"/>
<sequence length="200" mass="21624">MIHWDPTPQGFNHAAAGFALDGKHTGVSCRNCHNIRHIAAPARALLTGKDLNHTWMGLSPNCATCHEDAHQGRFGSDCARCHNTNDWKAATVDKTGFDHSKTHFPLSGAHRTVKCESCHTPGPDGQTRYASLPFANCSDCHRDSHNGAFKQGCGSCHTTFSWTKSPFAETFDHADNADPENTTSSGTPAANPRENLTATL</sequence>
<evidence type="ECO:0000259" key="2">
    <source>
        <dbReference type="Pfam" id="PF14522"/>
    </source>
</evidence>
<feature type="region of interest" description="Disordered" evidence="1">
    <location>
        <begin position="171"/>
        <end position="200"/>
    </location>
</feature>
<dbReference type="AlphaFoldDB" id="A0A2N9L3C9"/>
<protein>
    <submittedName>
        <fullName evidence="3">Cytochrome c family protein</fullName>
    </submittedName>
</protein>
<evidence type="ECO:0000313" key="4">
    <source>
        <dbReference type="Proteomes" id="UP000239735"/>
    </source>
</evidence>
<name>A0A2N9L3C9_9BACT</name>
<dbReference type="Pfam" id="PF14522">
    <property type="entry name" value="Cytochrome_C7"/>
    <property type="match status" value="1"/>
</dbReference>
<evidence type="ECO:0000313" key="3">
    <source>
        <dbReference type="EMBL" id="SPE17544.1"/>
    </source>
</evidence>
<organism evidence="3 4">
    <name type="scientific">Candidatus Sulfuritelmatomonas gaucii</name>
    <dbReference type="NCBI Taxonomy" id="2043161"/>
    <lineage>
        <taxon>Bacteria</taxon>
        <taxon>Pseudomonadati</taxon>
        <taxon>Acidobacteriota</taxon>
        <taxon>Terriglobia</taxon>
        <taxon>Terriglobales</taxon>
        <taxon>Acidobacteriaceae</taxon>
        <taxon>Candidatus Sulfuritelmatomonas</taxon>
    </lineage>
</organism>
<accession>A0A2N9L3C9</accession>
<dbReference type="InterPro" id="IPR029467">
    <property type="entry name" value="Cyt_c7-like"/>
</dbReference>